<dbReference type="GeneID" id="78020001"/>
<keyword evidence="2" id="KW-1185">Reference proteome</keyword>
<evidence type="ECO:0000313" key="1">
    <source>
        <dbReference type="EMBL" id="MEA5609005.1"/>
    </source>
</evidence>
<protein>
    <submittedName>
        <fullName evidence="1">Uncharacterized protein</fullName>
    </submittedName>
</protein>
<organism evidence="1 2">
    <name type="scientific">Nodularia spumigena UHCC 0060</name>
    <dbReference type="NCBI Taxonomy" id="3110300"/>
    <lineage>
        <taxon>Bacteria</taxon>
        <taxon>Bacillati</taxon>
        <taxon>Cyanobacteriota</taxon>
        <taxon>Cyanophyceae</taxon>
        <taxon>Nostocales</taxon>
        <taxon>Nodulariaceae</taxon>
        <taxon>Nodularia</taxon>
    </lineage>
</organism>
<evidence type="ECO:0000313" key="2">
    <source>
        <dbReference type="Proteomes" id="UP001303285"/>
    </source>
</evidence>
<sequence>MFINKSFSVLCLICDTFGELRDRISGVDLGKESDRISGVLGCEMRYLW</sequence>
<gene>
    <name evidence="1" type="ORF">VB695_13180</name>
</gene>
<accession>A0ABU5URV3</accession>
<comment type="caution">
    <text evidence="1">The sequence shown here is derived from an EMBL/GenBank/DDBJ whole genome shotgun (WGS) entry which is preliminary data.</text>
</comment>
<dbReference type="Proteomes" id="UP001303285">
    <property type="component" value="Unassembled WGS sequence"/>
</dbReference>
<reference evidence="1 2" key="1">
    <citation type="submission" date="2023-12" db="EMBL/GenBank/DDBJ databases">
        <title>Baltic Sea Cyanobacteria.</title>
        <authorList>
            <person name="Delbaje E."/>
            <person name="Fewer D.P."/>
            <person name="Shishido T.K."/>
        </authorList>
    </citation>
    <scope>NUCLEOTIDE SEQUENCE [LARGE SCALE GENOMIC DNA]</scope>
    <source>
        <strain evidence="1 2">UHCC 0060</strain>
    </source>
</reference>
<name>A0ABU5URV3_NODSP</name>
<dbReference type="RefSeq" id="WP_159076568.1">
    <property type="nucleotide sequence ID" value="NZ_JAYGHK010000038.1"/>
</dbReference>
<proteinExistence type="predicted"/>
<dbReference type="EMBL" id="JAYGHK010000038">
    <property type="protein sequence ID" value="MEA5609005.1"/>
    <property type="molecule type" value="Genomic_DNA"/>
</dbReference>